<protein>
    <submittedName>
        <fullName evidence="1">Uncharacterized protein</fullName>
    </submittedName>
</protein>
<organism evidence="1 2">
    <name type="scientific">Gemmatirosa kalamazoonensis</name>
    <dbReference type="NCBI Taxonomy" id="861299"/>
    <lineage>
        <taxon>Bacteria</taxon>
        <taxon>Pseudomonadati</taxon>
        <taxon>Gemmatimonadota</taxon>
        <taxon>Gemmatimonadia</taxon>
        <taxon>Gemmatimonadales</taxon>
        <taxon>Gemmatimonadaceae</taxon>
        <taxon>Gemmatirosa</taxon>
    </lineage>
</organism>
<dbReference type="Proteomes" id="UP000019151">
    <property type="component" value="Chromosome"/>
</dbReference>
<reference evidence="1 2" key="1">
    <citation type="journal article" date="2014" name="Genome Announc.">
        <title>Genome Sequence and Methylome of Soil Bacterium Gemmatirosa kalamazoonensis KBS708T, a Member of the Rarely Cultivated Gemmatimonadetes Phylum.</title>
        <authorList>
            <person name="Debruyn J.M."/>
            <person name="Radosevich M."/>
            <person name="Wommack K.E."/>
            <person name="Polson S.W."/>
            <person name="Hauser L.J."/>
            <person name="Fawaz M.N."/>
            <person name="Korlach J."/>
            <person name="Tsai Y.C."/>
        </authorList>
    </citation>
    <scope>NUCLEOTIDE SEQUENCE [LARGE SCALE GENOMIC DNA]</scope>
    <source>
        <strain evidence="1 2">KBS708</strain>
    </source>
</reference>
<dbReference type="KEGG" id="gba:J421_4155"/>
<sequence length="418" mass="44266">MARQDSLQQAVLLFKIRDLPAGAPRPLVRVTTTSGTVSPDTARPDPNGGVTVVWHRVQGADEAAVAASTSTDYGPLAGVVSIVPRKIAKQAYQVRRISDGTQYGFEKTPLRKPLIVELLRDDDGRASRIDSIGACVGLRVVFHRASSGGGITPDTSLAAIEKVPEPKKTRREDAPDVLLTTEAVHAANANKAANRENGCVARGNWTLGEGVGFQDVRVTYVPTDGTTAAGQPAQFSALARALPKLVAGYGVSSDRRHFGANAAKTRVETIERTLPNGGKTSFDTTITLSPASIDTIDEARTKAVVGMAFAPVPRARFLTLFLGVGAQDPANDWYAGFSVFRLARLLGKDVPETEGMLFDLHFIVNGGRDDVLVDRAACISGGSCATHKKARYFRGVGAMATLDAGSILSDAFKKLIGG</sequence>
<name>W0RML5_9BACT</name>
<dbReference type="InParanoid" id="W0RML5"/>
<proteinExistence type="predicted"/>
<accession>W0RML5</accession>
<evidence type="ECO:0000313" key="2">
    <source>
        <dbReference type="Proteomes" id="UP000019151"/>
    </source>
</evidence>
<dbReference type="EMBL" id="CP007128">
    <property type="protein sequence ID" value="AHG91692.1"/>
    <property type="molecule type" value="Genomic_DNA"/>
</dbReference>
<dbReference type="HOGENOM" id="CLU_656821_0_0_0"/>
<gene>
    <name evidence="1" type="ORF">J421_4155</name>
</gene>
<evidence type="ECO:0000313" key="1">
    <source>
        <dbReference type="EMBL" id="AHG91692.1"/>
    </source>
</evidence>
<keyword evidence="2" id="KW-1185">Reference proteome</keyword>
<dbReference type="AlphaFoldDB" id="W0RML5"/>